<dbReference type="AlphaFoldDB" id="A0AAN9FE43"/>
<evidence type="ECO:0000313" key="1">
    <source>
        <dbReference type="EMBL" id="KAK7273860.1"/>
    </source>
</evidence>
<comment type="caution">
    <text evidence="1">The sequence shown here is derived from an EMBL/GenBank/DDBJ whole genome shotgun (WGS) entry which is preliminary data.</text>
</comment>
<proteinExistence type="predicted"/>
<reference evidence="1 2" key="1">
    <citation type="submission" date="2024-01" db="EMBL/GenBank/DDBJ databases">
        <title>The genomes of 5 underutilized Papilionoideae crops provide insights into root nodulation and disease resistanc.</title>
        <authorList>
            <person name="Yuan L."/>
        </authorList>
    </citation>
    <scope>NUCLEOTIDE SEQUENCE [LARGE SCALE GENOMIC DNA]</scope>
    <source>
        <strain evidence="1">ZHUSHIDOU_FW_LH</strain>
        <tissue evidence="1">Leaf</tissue>
    </source>
</reference>
<evidence type="ECO:0000313" key="2">
    <source>
        <dbReference type="Proteomes" id="UP001372338"/>
    </source>
</evidence>
<organism evidence="1 2">
    <name type="scientific">Crotalaria pallida</name>
    <name type="common">Smooth rattlebox</name>
    <name type="synonym">Crotalaria striata</name>
    <dbReference type="NCBI Taxonomy" id="3830"/>
    <lineage>
        <taxon>Eukaryota</taxon>
        <taxon>Viridiplantae</taxon>
        <taxon>Streptophyta</taxon>
        <taxon>Embryophyta</taxon>
        <taxon>Tracheophyta</taxon>
        <taxon>Spermatophyta</taxon>
        <taxon>Magnoliopsida</taxon>
        <taxon>eudicotyledons</taxon>
        <taxon>Gunneridae</taxon>
        <taxon>Pentapetalae</taxon>
        <taxon>rosids</taxon>
        <taxon>fabids</taxon>
        <taxon>Fabales</taxon>
        <taxon>Fabaceae</taxon>
        <taxon>Papilionoideae</taxon>
        <taxon>50 kb inversion clade</taxon>
        <taxon>genistoids sensu lato</taxon>
        <taxon>core genistoids</taxon>
        <taxon>Crotalarieae</taxon>
        <taxon>Crotalaria</taxon>
    </lineage>
</organism>
<keyword evidence="2" id="KW-1185">Reference proteome</keyword>
<protein>
    <submittedName>
        <fullName evidence="1">Uncharacterized protein</fullName>
    </submittedName>
</protein>
<sequence>MLTYMLWIECLLSNHCNIYTYPKLNAVIYSFAEVLGVDMYDIIKGCADLDSKEKGILEESIWRPSVVTEELGKLNLDNNIFIDLSSSLGSDVGFHSCLKLVRLANPDLQIRTKGIHLECQVVGGRI</sequence>
<gene>
    <name evidence="1" type="ORF">RIF29_14924</name>
</gene>
<dbReference type="Proteomes" id="UP001372338">
    <property type="component" value="Unassembled WGS sequence"/>
</dbReference>
<accession>A0AAN9FE43</accession>
<name>A0AAN9FE43_CROPI</name>
<dbReference type="EMBL" id="JAYWIO010000003">
    <property type="protein sequence ID" value="KAK7273860.1"/>
    <property type="molecule type" value="Genomic_DNA"/>
</dbReference>